<dbReference type="Gene3D" id="3.30.460.10">
    <property type="entry name" value="Beta Polymerase, domain 2"/>
    <property type="match status" value="1"/>
</dbReference>
<dbReference type="eggNOG" id="KOG3212">
    <property type="taxonomic scope" value="Eukaryota"/>
</dbReference>
<evidence type="ECO:0000256" key="2">
    <source>
        <dbReference type="ARBA" id="ARBA00010574"/>
    </source>
</evidence>
<dbReference type="SUPFAM" id="SSF81301">
    <property type="entry name" value="Nucleotidyltransferase"/>
    <property type="match status" value="1"/>
</dbReference>
<sequence length="257" mass="29588">MRSCILRNLLSVRQLFRKAPGSHTSRSLTYSWLKLTRRFSSDMGNDDYEDKKDDTNTGYNLTGAMNIKYKVFHDKDADIILDVSEEQQKILLEDLNKQEEKVHDPYADINLEHGVTGVFDIDQLIELLERDKAKNIFVASVPKEYAYVDYIVVVTGNSQKHINALATFIRKVYKLKRYQNELIPKIEGEKSKDWMALDLGNIALHILSGSAREHFDLETLWTVGSQYDDKTNTSRESSIMDQYNAFLADLQPADNVQ</sequence>
<comment type="similarity">
    <text evidence="2">Belongs to the Iojap/RsfS family.</text>
</comment>
<dbReference type="EnsemblMetazoa" id="XM_012203278.1">
    <property type="protein sequence ID" value="XP_012058668.1"/>
    <property type="gene ID" value="LOC105621838"/>
</dbReference>
<evidence type="ECO:0000313" key="6">
    <source>
        <dbReference type="EnsemblMetazoa" id="XP_012058668.1"/>
    </source>
</evidence>
<comment type="function">
    <text evidence="4">Required for normal mitochondrial ribosome function and mitochondrial translation. May play a role in ribosome biogenesis by preventing premature association of the 28S and 39S ribosomal subunits. Interacts with mitochondrial ribosomal protein uL14m (MRPL14), probably blocking formation of intersubunit bridge B8, preventing association of the 28S and 39S ribosomal subunits. Addition to isolated mitochondrial ribosomal subunits partially inhibits translation, probably by interfering with the association of the 28S and 39S ribosomal subunits and the formation of functional ribosomes. May also participate in the assembly and/or regulation of the stability of the large subunit of the mitochondrial ribosome. May function as a ribosomal silencing factor.</text>
</comment>
<dbReference type="GO" id="GO:0090071">
    <property type="term" value="P:negative regulation of ribosome biogenesis"/>
    <property type="evidence" value="ECO:0007669"/>
    <property type="project" value="TreeGrafter"/>
</dbReference>
<dbReference type="AlphaFoldDB" id="A0A158NMB0"/>
<dbReference type="FunFam" id="3.30.460.10:FF:000018">
    <property type="entry name" value="Mitochondrial assembly of ribosomal large subunit 1"/>
    <property type="match status" value="1"/>
</dbReference>
<dbReference type="EMBL" id="ADTU01020331">
    <property type="status" value="NOT_ANNOTATED_CDS"/>
    <property type="molecule type" value="Genomic_DNA"/>
</dbReference>
<evidence type="ECO:0000256" key="5">
    <source>
        <dbReference type="ARBA" id="ARBA00073331"/>
    </source>
</evidence>
<comment type="subcellular location">
    <subcellularLocation>
        <location evidence="1">Mitochondrion</location>
    </subcellularLocation>
</comment>
<reference evidence="6" key="2">
    <citation type="submission" date="2016-04" db="UniProtKB">
        <authorList>
            <consortium name="EnsemblMetazoa"/>
        </authorList>
    </citation>
    <scope>IDENTIFICATION</scope>
</reference>
<dbReference type="OMA" id="WAIGPQY"/>
<dbReference type="GO" id="GO:0005739">
    <property type="term" value="C:mitochondrion"/>
    <property type="evidence" value="ECO:0007669"/>
    <property type="project" value="UniProtKB-SubCell"/>
</dbReference>
<dbReference type="HAMAP" id="MF_01477">
    <property type="entry name" value="Iojap_RsfS"/>
    <property type="match status" value="1"/>
</dbReference>
<dbReference type="Pfam" id="PF02410">
    <property type="entry name" value="RsfS"/>
    <property type="match status" value="1"/>
</dbReference>
<protein>
    <recommendedName>
        <fullName evidence="5">Mitochondrial assembly of ribosomal large subunit protein 1</fullName>
    </recommendedName>
</protein>
<proteinExistence type="inferred from homology"/>
<evidence type="ECO:0000256" key="3">
    <source>
        <dbReference type="ARBA" id="ARBA00023128"/>
    </source>
</evidence>
<dbReference type="PANTHER" id="PTHR21043:SF0">
    <property type="entry name" value="MITOCHONDRIAL ASSEMBLY OF RIBOSOMAL LARGE SUBUNIT PROTEIN 1"/>
    <property type="match status" value="1"/>
</dbReference>
<accession>A0A158NMB0</accession>
<dbReference type="GO" id="GO:0017148">
    <property type="term" value="P:negative regulation of translation"/>
    <property type="evidence" value="ECO:0007669"/>
    <property type="project" value="TreeGrafter"/>
</dbReference>
<organism evidence="6 7">
    <name type="scientific">Atta cephalotes</name>
    <name type="common">Leafcutter ant</name>
    <dbReference type="NCBI Taxonomy" id="12957"/>
    <lineage>
        <taxon>Eukaryota</taxon>
        <taxon>Metazoa</taxon>
        <taxon>Ecdysozoa</taxon>
        <taxon>Arthropoda</taxon>
        <taxon>Hexapoda</taxon>
        <taxon>Insecta</taxon>
        <taxon>Pterygota</taxon>
        <taxon>Neoptera</taxon>
        <taxon>Endopterygota</taxon>
        <taxon>Hymenoptera</taxon>
        <taxon>Apocrita</taxon>
        <taxon>Aculeata</taxon>
        <taxon>Formicoidea</taxon>
        <taxon>Formicidae</taxon>
        <taxon>Myrmicinae</taxon>
        <taxon>Atta</taxon>
    </lineage>
</organism>
<evidence type="ECO:0000313" key="7">
    <source>
        <dbReference type="Proteomes" id="UP000005205"/>
    </source>
</evidence>
<dbReference type="InterPro" id="IPR004394">
    <property type="entry name" value="Iojap/RsfS/C7orf30"/>
</dbReference>
<dbReference type="NCBIfam" id="TIGR00090">
    <property type="entry name" value="rsfS_iojap_ybeB"/>
    <property type="match status" value="1"/>
</dbReference>
<dbReference type="FunCoup" id="A0A158NMB0">
    <property type="interactions" value="581"/>
</dbReference>
<dbReference type="OrthoDB" id="21330at2759"/>
<dbReference type="PANTHER" id="PTHR21043">
    <property type="entry name" value="IOJAP SUPERFAMILY ORTHOLOG"/>
    <property type="match status" value="1"/>
</dbReference>
<evidence type="ECO:0000256" key="1">
    <source>
        <dbReference type="ARBA" id="ARBA00004173"/>
    </source>
</evidence>
<dbReference type="Proteomes" id="UP000005205">
    <property type="component" value="Unassembled WGS sequence"/>
</dbReference>
<dbReference type="InParanoid" id="A0A158NMB0"/>
<gene>
    <name evidence="6" type="primary">105621838</name>
</gene>
<dbReference type="InterPro" id="IPR043519">
    <property type="entry name" value="NT_sf"/>
</dbReference>
<dbReference type="KEGG" id="acep:105621838"/>
<keyword evidence="3" id="KW-0496">Mitochondrion</keyword>
<evidence type="ECO:0000256" key="4">
    <source>
        <dbReference type="ARBA" id="ARBA00053669"/>
    </source>
</evidence>
<name>A0A158NMB0_ATTCE</name>
<keyword evidence="7" id="KW-1185">Reference proteome</keyword>
<dbReference type="GO" id="GO:0043023">
    <property type="term" value="F:ribosomal large subunit binding"/>
    <property type="evidence" value="ECO:0007669"/>
    <property type="project" value="TreeGrafter"/>
</dbReference>
<reference evidence="7" key="1">
    <citation type="journal article" date="2011" name="PLoS Genet.">
        <title>The genome sequence of the leaf-cutter ant Atta cephalotes reveals insights into its obligate symbiotic lifestyle.</title>
        <authorList>
            <person name="Suen G."/>
            <person name="Teiling C."/>
            <person name="Li L."/>
            <person name="Holt C."/>
            <person name="Abouheif E."/>
            <person name="Bornberg-Bauer E."/>
            <person name="Bouffard P."/>
            <person name="Caldera E.J."/>
            <person name="Cash E."/>
            <person name="Cavanaugh A."/>
            <person name="Denas O."/>
            <person name="Elhaik E."/>
            <person name="Fave M.J."/>
            <person name="Gadau J."/>
            <person name="Gibson J.D."/>
            <person name="Graur D."/>
            <person name="Grubbs K.J."/>
            <person name="Hagen D.E."/>
            <person name="Harkins T.T."/>
            <person name="Helmkampf M."/>
            <person name="Hu H."/>
            <person name="Johnson B.R."/>
            <person name="Kim J."/>
            <person name="Marsh S.E."/>
            <person name="Moeller J.A."/>
            <person name="Munoz-Torres M.C."/>
            <person name="Murphy M.C."/>
            <person name="Naughton M.C."/>
            <person name="Nigam S."/>
            <person name="Overson R."/>
            <person name="Rajakumar R."/>
            <person name="Reese J.T."/>
            <person name="Scott J.J."/>
            <person name="Smith C.R."/>
            <person name="Tao S."/>
            <person name="Tsutsui N.D."/>
            <person name="Viljakainen L."/>
            <person name="Wissler L."/>
            <person name="Yandell M.D."/>
            <person name="Zimmer F."/>
            <person name="Taylor J."/>
            <person name="Slater S.C."/>
            <person name="Clifton S.W."/>
            <person name="Warren W.C."/>
            <person name="Elsik C.G."/>
            <person name="Smith C.D."/>
            <person name="Weinstock G.M."/>
            <person name="Gerardo N.M."/>
            <person name="Currie C.R."/>
        </authorList>
    </citation>
    <scope>NUCLEOTIDE SEQUENCE [LARGE SCALE GENOMIC DNA]</scope>
</reference>
<dbReference type="STRING" id="12957.A0A158NMB0"/>